<keyword evidence="3" id="KW-1185">Reference proteome</keyword>
<dbReference type="EMBL" id="BPRC01000009">
    <property type="protein sequence ID" value="GJE65684.1"/>
    <property type="molecule type" value="Genomic_DNA"/>
</dbReference>
<keyword evidence="1" id="KW-0812">Transmembrane</keyword>
<protein>
    <submittedName>
        <fullName evidence="2">Uncharacterized protein</fullName>
    </submittedName>
</protein>
<evidence type="ECO:0000313" key="2">
    <source>
        <dbReference type="EMBL" id="GJE65684.1"/>
    </source>
</evidence>
<accession>A0ABQ4UED0</accession>
<feature type="transmembrane region" description="Helical" evidence="1">
    <location>
        <begin position="31"/>
        <end position="50"/>
    </location>
</feature>
<sequence>MVASAVCLVTGVGLAAQAHRFGPRSTLAESLAGVLLILGLALIGSGLPVFR</sequence>
<dbReference type="Proteomes" id="UP001055039">
    <property type="component" value="Unassembled WGS sequence"/>
</dbReference>
<dbReference type="RefSeq" id="WP_238225105.1">
    <property type="nucleotide sequence ID" value="NZ_BAAADH010000024.1"/>
</dbReference>
<evidence type="ECO:0000256" key="1">
    <source>
        <dbReference type="SAM" id="Phobius"/>
    </source>
</evidence>
<reference evidence="2" key="1">
    <citation type="journal article" date="2021" name="Front. Microbiol.">
        <title>Comprehensive Comparative Genomics and Phenotyping of Methylobacterium Species.</title>
        <authorList>
            <person name="Alessa O."/>
            <person name="Ogura Y."/>
            <person name="Fujitani Y."/>
            <person name="Takami H."/>
            <person name="Hayashi T."/>
            <person name="Sahin N."/>
            <person name="Tani A."/>
        </authorList>
    </citation>
    <scope>NUCLEOTIDE SEQUENCE</scope>
    <source>
        <strain evidence="2">NBRC 15686</strain>
    </source>
</reference>
<organism evidence="2 3">
    <name type="scientific">Methylorubrum aminovorans</name>
    <dbReference type="NCBI Taxonomy" id="269069"/>
    <lineage>
        <taxon>Bacteria</taxon>
        <taxon>Pseudomonadati</taxon>
        <taxon>Pseudomonadota</taxon>
        <taxon>Alphaproteobacteria</taxon>
        <taxon>Hyphomicrobiales</taxon>
        <taxon>Methylobacteriaceae</taxon>
        <taxon>Methylorubrum</taxon>
    </lineage>
</organism>
<proteinExistence type="predicted"/>
<keyword evidence="1" id="KW-0472">Membrane</keyword>
<gene>
    <name evidence="2" type="ORF">LNAOJCKE_2895</name>
</gene>
<keyword evidence="1" id="KW-1133">Transmembrane helix</keyword>
<evidence type="ECO:0000313" key="3">
    <source>
        <dbReference type="Proteomes" id="UP001055039"/>
    </source>
</evidence>
<comment type="caution">
    <text evidence="2">The sequence shown here is derived from an EMBL/GenBank/DDBJ whole genome shotgun (WGS) entry which is preliminary data.</text>
</comment>
<reference evidence="2" key="2">
    <citation type="submission" date="2021-08" db="EMBL/GenBank/DDBJ databases">
        <authorList>
            <person name="Tani A."/>
            <person name="Ola A."/>
            <person name="Ogura Y."/>
            <person name="Katsura K."/>
            <person name="Hayashi T."/>
        </authorList>
    </citation>
    <scope>NUCLEOTIDE SEQUENCE</scope>
    <source>
        <strain evidence="2">NBRC 15686</strain>
    </source>
</reference>
<name>A0ABQ4UED0_9HYPH</name>